<feature type="transmembrane region" description="Helical" evidence="1">
    <location>
        <begin position="181"/>
        <end position="209"/>
    </location>
</feature>
<evidence type="ECO:0000256" key="1">
    <source>
        <dbReference type="SAM" id="Phobius"/>
    </source>
</evidence>
<sequence>MRAPHGADRLRRSLEQLGASLDAWRFRAGRADYYDYLSALMDSMQGRRTLLEIFQSDMRRYGHATVRGRLSQRWVQAYPMTGGDLYLTWAGCFPANELGLIRVAQASGNAPLVHTLRDLSDAVRLIRQAHDILTTTLWSAVLALAMLAALVLAVPLFTVPQLRHTFNAVPPEYYAALTRRLFGFASLVQGHWLFATVFFLGAILLLLWSLPNLTGRIRHGLDRYFLWRIYRQVHAIGFLSVLTIVLERPGAGSTQLRAALAMQRAGASAWVLAHLDAMLARIDIGLVGADTFDTGLFDRELFWFLSDMAMARGLGEGLALTRGRLKSQVLSLVARQALVLRWALLLSCVAGLLSLGLWHYAVIDELRRSLMFFYASQ</sequence>
<name>A0A4R3LXN9_9BURK</name>
<protein>
    <recommendedName>
        <fullName evidence="4">General secretion pathway protein</fullName>
    </recommendedName>
</protein>
<reference evidence="2 3" key="1">
    <citation type="submission" date="2019-03" db="EMBL/GenBank/DDBJ databases">
        <title>Genomic Encyclopedia of Type Strains, Phase IV (KMG-IV): sequencing the most valuable type-strain genomes for metagenomic binning, comparative biology and taxonomic classification.</title>
        <authorList>
            <person name="Goeker M."/>
        </authorList>
    </citation>
    <scope>NUCLEOTIDE SEQUENCE [LARGE SCALE GENOMIC DNA]</scope>
    <source>
        <strain evidence="2 3">DSM 24591</strain>
    </source>
</reference>
<keyword evidence="1" id="KW-1133">Transmembrane helix</keyword>
<feature type="transmembrane region" description="Helical" evidence="1">
    <location>
        <begin position="137"/>
        <end position="160"/>
    </location>
</feature>
<keyword evidence="1" id="KW-0472">Membrane</keyword>
<accession>A0A4R3LXN9</accession>
<evidence type="ECO:0000313" key="2">
    <source>
        <dbReference type="EMBL" id="TCT05353.1"/>
    </source>
</evidence>
<dbReference type="Proteomes" id="UP000295525">
    <property type="component" value="Unassembled WGS sequence"/>
</dbReference>
<evidence type="ECO:0008006" key="4">
    <source>
        <dbReference type="Google" id="ProtNLM"/>
    </source>
</evidence>
<comment type="caution">
    <text evidence="2">The sequence shown here is derived from an EMBL/GenBank/DDBJ whole genome shotgun (WGS) entry which is preliminary data.</text>
</comment>
<dbReference type="RefSeq" id="WP_243700916.1">
    <property type="nucleotide sequence ID" value="NZ_SMAJ01000010.1"/>
</dbReference>
<gene>
    <name evidence="2" type="ORF">EDC26_11093</name>
</gene>
<dbReference type="AlphaFoldDB" id="A0A4R3LXN9"/>
<keyword evidence="1" id="KW-0812">Transmembrane</keyword>
<evidence type="ECO:0000313" key="3">
    <source>
        <dbReference type="Proteomes" id="UP000295525"/>
    </source>
</evidence>
<feature type="transmembrane region" description="Helical" evidence="1">
    <location>
        <begin position="342"/>
        <end position="363"/>
    </location>
</feature>
<proteinExistence type="predicted"/>
<keyword evidence="3" id="KW-1185">Reference proteome</keyword>
<organism evidence="2 3">
    <name type="scientific">Paralcaligenes ureilyticus</name>
    <dbReference type="NCBI Taxonomy" id="627131"/>
    <lineage>
        <taxon>Bacteria</taxon>
        <taxon>Pseudomonadati</taxon>
        <taxon>Pseudomonadota</taxon>
        <taxon>Betaproteobacteria</taxon>
        <taxon>Burkholderiales</taxon>
        <taxon>Alcaligenaceae</taxon>
        <taxon>Paralcaligenes</taxon>
    </lineage>
</organism>
<dbReference type="EMBL" id="SMAJ01000010">
    <property type="protein sequence ID" value="TCT05353.1"/>
    <property type="molecule type" value="Genomic_DNA"/>
</dbReference>